<reference evidence="1 2" key="1">
    <citation type="submission" date="2016-12" db="EMBL/GenBank/DDBJ databases">
        <title>Trade-off between light-utilization and light-protection in marine flavobacteria.</title>
        <authorList>
            <person name="Kumagai Y."/>
            <person name="Yoshizawa S."/>
            <person name="Kogure K."/>
            <person name="Iwasaki W."/>
        </authorList>
    </citation>
    <scope>NUCLEOTIDE SEQUENCE [LARGE SCALE GENOMIC DNA]</scope>
    <source>
        <strain evidence="1 2">NBRC 108759</strain>
    </source>
</reference>
<evidence type="ECO:0000313" key="1">
    <source>
        <dbReference type="EMBL" id="PQJ78758.1"/>
    </source>
</evidence>
<protein>
    <submittedName>
        <fullName evidence="1">Uncharacterized protein</fullName>
    </submittedName>
</protein>
<accession>A0A2S7WMC7</accession>
<comment type="caution">
    <text evidence="1">The sequence shown here is derived from an EMBL/GenBank/DDBJ whole genome shotgun (WGS) entry which is preliminary data.</text>
</comment>
<dbReference type="RefSeq" id="WP_105015353.1">
    <property type="nucleotide sequence ID" value="NZ_MSCN01000001.1"/>
</dbReference>
<sequence>MIKFEDPWQFDIQKEVDNIKVNYLRLMELSQGGPEIGSIMINNKEIEKFKFGGPLIFQDKFIYVPIYIKKLFYSGFKIAIINVETFNIVQLGKIKDLIFLEKIEKNKVIYYENRNKTIKKYYDLN</sequence>
<keyword evidence="2" id="KW-1185">Reference proteome</keyword>
<name>A0A2S7WMC7_9FLAO</name>
<dbReference type="EMBL" id="MSCN01000001">
    <property type="protein sequence ID" value="PQJ78758.1"/>
    <property type="molecule type" value="Genomic_DNA"/>
</dbReference>
<dbReference type="AlphaFoldDB" id="A0A2S7WMC7"/>
<organism evidence="1 2">
    <name type="scientific">Polaribacter porphyrae</name>
    <dbReference type="NCBI Taxonomy" id="1137780"/>
    <lineage>
        <taxon>Bacteria</taxon>
        <taxon>Pseudomonadati</taxon>
        <taxon>Bacteroidota</taxon>
        <taxon>Flavobacteriia</taxon>
        <taxon>Flavobacteriales</taxon>
        <taxon>Flavobacteriaceae</taxon>
    </lineage>
</organism>
<dbReference type="OrthoDB" id="1368127at2"/>
<gene>
    <name evidence="1" type="ORF">BTO18_05970</name>
</gene>
<evidence type="ECO:0000313" key="2">
    <source>
        <dbReference type="Proteomes" id="UP000238882"/>
    </source>
</evidence>
<dbReference type="Proteomes" id="UP000238882">
    <property type="component" value="Unassembled WGS sequence"/>
</dbReference>
<proteinExistence type="predicted"/>